<feature type="chain" id="PRO_5009991332" description="Probable endolytic peptidoglycan transglycosylase RlpA" evidence="4">
    <location>
        <begin position="20"/>
        <end position="258"/>
    </location>
</feature>
<dbReference type="InterPro" id="IPR034718">
    <property type="entry name" value="RlpA"/>
</dbReference>
<evidence type="ECO:0000259" key="6">
    <source>
        <dbReference type="PROSITE" id="PS51724"/>
    </source>
</evidence>
<dbReference type="CDD" id="cd22268">
    <property type="entry name" value="DPBB_RlpA-like"/>
    <property type="match status" value="1"/>
</dbReference>
<dbReference type="PANTHER" id="PTHR34183">
    <property type="entry name" value="ENDOLYTIC PEPTIDOGLYCAN TRANSGLYCOSYLASE RLPA"/>
    <property type="match status" value="1"/>
</dbReference>
<organism evidence="7 8">
    <name type="scientific">Calditerrivibrio nitroreducens (strain DSM 19672 / NBRC 101217 / Yu37-1)</name>
    <dbReference type="NCBI Taxonomy" id="768670"/>
    <lineage>
        <taxon>Bacteria</taxon>
        <taxon>Pseudomonadati</taxon>
        <taxon>Deferribacterota</taxon>
        <taxon>Deferribacteres</taxon>
        <taxon>Deferribacterales</taxon>
        <taxon>Calditerrivibrionaceae</taxon>
    </lineage>
</organism>
<feature type="domain" description="SPOR" evidence="6">
    <location>
        <begin position="184"/>
        <end position="258"/>
    </location>
</feature>
<dbReference type="Pfam" id="PF05036">
    <property type="entry name" value="SPOR"/>
    <property type="match status" value="1"/>
</dbReference>
<dbReference type="GO" id="GO:0042834">
    <property type="term" value="F:peptidoglycan binding"/>
    <property type="evidence" value="ECO:0007669"/>
    <property type="project" value="InterPro"/>
</dbReference>
<keyword evidence="3 4" id="KW-0961">Cell wall biogenesis/degradation</keyword>
<reference key="1">
    <citation type="submission" date="2010-11" db="EMBL/GenBank/DDBJ databases">
        <title>The complete genome of chromosome of Calditerrivibrio nitroreducens DSM 19672.</title>
        <authorList>
            <consortium name="US DOE Joint Genome Institute (JGI-PGF)"/>
            <person name="Lucas S."/>
            <person name="Copeland A."/>
            <person name="Lapidus A."/>
            <person name="Bruce D."/>
            <person name="Goodwin L."/>
            <person name="Pitluck S."/>
            <person name="Kyrpides N."/>
            <person name="Mavromatis K."/>
            <person name="Ivanova N."/>
            <person name="Mikhailova N."/>
            <person name="Zeytun A."/>
            <person name="Brettin T."/>
            <person name="Detter J.C."/>
            <person name="Tapia R."/>
            <person name="Han C."/>
            <person name="Land M."/>
            <person name="Hauser L."/>
            <person name="Markowitz V."/>
            <person name="Cheng J.-F."/>
            <person name="Hugenholtz P."/>
            <person name="Woyke T."/>
            <person name="Wu D."/>
            <person name="Spring S."/>
            <person name="Schroeder M."/>
            <person name="Brambilla E."/>
            <person name="Klenk H.-P."/>
            <person name="Eisen J.A."/>
        </authorList>
    </citation>
    <scope>NUCLEOTIDE SEQUENCE [LARGE SCALE GENOMIC DNA]</scope>
    <source>
        <strain>DSM 19672</strain>
    </source>
</reference>
<protein>
    <recommendedName>
        <fullName evidence="4">Probable endolytic peptidoglycan transglycosylase RlpA</fullName>
        <ecNumber evidence="4">4.2.2.-</ecNumber>
    </recommendedName>
</protein>
<dbReference type="RefSeq" id="WP_013450213.1">
    <property type="nucleotide sequence ID" value="NC_014758.1"/>
</dbReference>
<dbReference type="Gene3D" id="3.30.70.1070">
    <property type="entry name" value="Sporulation related repeat"/>
    <property type="match status" value="1"/>
</dbReference>
<dbReference type="PROSITE" id="PS51724">
    <property type="entry name" value="SPOR"/>
    <property type="match status" value="1"/>
</dbReference>
<gene>
    <name evidence="4" type="primary">rlpA</name>
    <name evidence="7" type="ordered locus">Calni_0080</name>
</gene>
<dbReference type="SUPFAM" id="SSF50685">
    <property type="entry name" value="Barwin-like endoglucanases"/>
    <property type="match status" value="1"/>
</dbReference>
<accession>E4TIH1</accession>
<dbReference type="Pfam" id="PF03330">
    <property type="entry name" value="DPBB_1"/>
    <property type="match status" value="1"/>
</dbReference>
<dbReference type="EMBL" id="CP002347">
    <property type="protein sequence ID" value="ADR17996.1"/>
    <property type="molecule type" value="Genomic_DNA"/>
</dbReference>
<evidence type="ECO:0000256" key="5">
    <source>
        <dbReference type="RuleBase" id="RU003495"/>
    </source>
</evidence>
<evidence type="ECO:0000256" key="3">
    <source>
        <dbReference type="ARBA" id="ARBA00023316"/>
    </source>
</evidence>
<dbReference type="KEGG" id="cni:Calni_0080"/>
<evidence type="ECO:0000313" key="8">
    <source>
        <dbReference type="Proteomes" id="UP000007039"/>
    </source>
</evidence>
<name>E4TIH1_CALNY</name>
<sequence precursor="true">MQFLPVIIFLLILNSSLHAKITLIDDNISDEKPALQNLKDVSSDINSEKENKIVYGKPYTVFGVTYYPMDYIHKYEEEGIASWYGADFHGKTTSSKEVYNMYDMTAAHKTLPLGSTVLVKSLENDREVVVRINDRGPFVKDRIIDLSYKAAKELGIDQKGTARVRVTLLSESPNQFVLNGKPVDINRGNFSIQIGAFQDKRNATALKDKFLNADIVEAMINGKKFYRVRLIGFETRIGAELKLITLEKQFPGAFIVAD</sequence>
<keyword evidence="7" id="KW-0449">Lipoprotein</keyword>
<dbReference type="EC" id="4.2.2.-" evidence="4"/>
<dbReference type="Proteomes" id="UP000007039">
    <property type="component" value="Chromosome"/>
</dbReference>
<dbReference type="GO" id="GO:0071555">
    <property type="term" value="P:cell wall organization"/>
    <property type="evidence" value="ECO:0007669"/>
    <property type="project" value="UniProtKB-KW"/>
</dbReference>
<dbReference type="PANTHER" id="PTHR34183:SF1">
    <property type="entry name" value="ENDOLYTIC PEPTIDOGLYCAN TRANSGLYCOSYLASE RLPA"/>
    <property type="match status" value="1"/>
</dbReference>
<evidence type="ECO:0000256" key="2">
    <source>
        <dbReference type="ARBA" id="ARBA00023239"/>
    </source>
</evidence>
<keyword evidence="1 4" id="KW-0732">Signal</keyword>
<keyword evidence="2 4" id="KW-0456">Lyase</keyword>
<comment type="similarity">
    <text evidence="4 5">Belongs to the RlpA family.</text>
</comment>
<dbReference type="Gene3D" id="2.40.40.10">
    <property type="entry name" value="RlpA-like domain"/>
    <property type="match status" value="1"/>
</dbReference>
<dbReference type="AlphaFoldDB" id="E4TIH1"/>
<evidence type="ECO:0000313" key="7">
    <source>
        <dbReference type="EMBL" id="ADR17996.1"/>
    </source>
</evidence>
<evidence type="ECO:0000256" key="4">
    <source>
        <dbReference type="HAMAP-Rule" id="MF_02071"/>
    </source>
</evidence>
<dbReference type="GO" id="GO:0000270">
    <property type="term" value="P:peptidoglycan metabolic process"/>
    <property type="evidence" value="ECO:0007669"/>
    <property type="project" value="UniProtKB-UniRule"/>
</dbReference>
<dbReference type="STRING" id="768670.Calni_0080"/>
<evidence type="ECO:0000256" key="1">
    <source>
        <dbReference type="ARBA" id="ARBA00022729"/>
    </source>
</evidence>
<keyword evidence="8" id="KW-1185">Reference proteome</keyword>
<dbReference type="HAMAP" id="MF_02071">
    <property type="entry name" value="RlpA"/>
    <property type="match status" value="1"/>
</dbReference>
<dbReference type="InterPro" id="IPR012997">
    <property type="entry name" value="RplA"/>
</dbReference>
<dbReference type="NCBIfam" id="TIGR00413">
    <property type="entry name" value="rlpA"/>
    <property type="match status" value="1"/>
</dbReference>
<dbReference type="InterPro" id="IPR007730">
    <property type="entry name" value="SPOR-like_dom"/>
</dbReference>
<dbReference type="OrthoDB" id="9779128at2"/>
<dbReference type="InterPro" id="IPR009009">
    <property type="entry name" value="RlpA-like_DPBB"/>
</dbReference>
<dbReference type="HOGENOM" id="CLU_042923_3_4_0"/>
<dbReference type="InterPro" id="IPR036908">
    <property type="entry name" value="RlpA-like_sf"/>
</dbReference>
<dbReference type="InterPro" id="IPR036680">
    <property type="entry name" value="SPOR-like_sf"/>
</dbReference>
<feature type="signal peptide" evidence="4">
    <location>
        <begin position="1"/>
        <end position="19"/>
    </location>
</feature>
<dbReference type="SUPFAM" id="SSF110997">
    <property type="entry name" value="Sporulation related repeat"/>
    <property type="match status" value="1"/>
</dbReference>
<dbReference type="GO" id="GO:0008932">
    <property type="term" value="F:lytic endotransglycosylase activity"/>
    <property type="evidence" value="ECO:0007669"/>
    <property type="project" value="UniProtKB-UniRule"/>
</dbReference>
<reference evidence="7 8" key="2">
    <citation type="journal article" date="2011" name="Stand. Genomic Sci.">
        <title>Complete genome sequence of Calditerrivibrio nitroreducens type strain (Yu37-1).</title>
        <authorList>
            <person name="Pitluck S."/>
            <person name="Sikorski J."/>
            <person name="Zeytun A."/>
            <person name="Lapidus A."/>
            <person name="Nolan M."/>
            <person name="Lucas S."/>
            <person name="Hammon N."/>
            <person name="Deshpande S."/>
            <person name="Cheng J.F."/>
            <person name="Tapia R."/>
            <person name="Han C."/>
            <person name="Goodwin L."/>
            <person name="Liolios K."/>
            <person name="Pagani I."/>
            <person name="Ivanova N."/>
            <person name="Mavromatis K."/>
            <person name="Pati A."/>
            <person name="Chen A."/>
            <person name="Palaniappan K."/>
            <person name="Hauser L."/>
            <person name="Chang Y.J."/>
            <person name="Jeffries C.D."/>
            <person name="Detter J.C."/>
            <person name="Brambilla E."/>
            <person name="Djao O.D."/>
            <person name="Rohde M."/>
            <person name="Spring S."/>
            <person name="Goker M."/>
            <person name="Woyke T."/>
            <person name="Bristow J."/>
            <person name="Eisen J.A."/>
            <person name="Markowitz V."/>
            <person name="Hugenholtz P."/>
            <person name="Kyrpides N.C."/>
            <person name="Klenk H.P."/>
            <person name="Land M."/>
        </authorList>
    </citation>
    <scope>NUCLEOTIDE SEQUENCE [LARGE SCALE GENOMIC DNA]</scope>
    <source>
        <strain evidence="8">DSM 19672 / NBRC 101217 / Yu37-1</strain>
    </source>
</reference>
<proteinExistence type="inferred from homology"/>
<comment type="function">
    <text evidence="4">Lytic transglycosylase with a strong preference for naked glycan strands that lack stem peptides.</text>
</comment>
<dbReference type="eggNOG" id="COG0797">
    <property type="taxonomic scope" value="Bacteria"/>
</dbReference>